<evidence type="ECO:0000256" key="2">
    <source>
        <dbReference type="SAM" id="SignalP"/>
    </source>
</evidence>
<dbReference type="AlphaFoldDB" id="A0A162V875"/>
<dbReference type="VEuPathDB" id="FungiDB:PHYBLDRAFT_161425"/>
<accession>A0A162V875</accession>
<feature type="signal peptide" evidence="2">
    <location>
        <begin position="1"/>
        <end position="23"/>
    </location>
</feature>
<name>A0A162V875_PHYB8</name>
<feature type="transmembrane region" description="Helical" evidence="1">
    <location>
        <begin position="75"/>
        <end position="97"/>
    </location>
</feature>
<dbReference type="GeneID" id="28995305"/>
<dbReference type="OrthoDB" id="10498254at2759"/>
<organism evidence="3 4">
    <name type="scientific">Phycomyces blakesleeanus (strain ATCC 8743b / DSM 1359 / FGSC 10004 / NBRC 33097 / NRRL 1555)</name>
    <dbReference type="NCBI Taxonomy" id="763407"/>
    <lineage>
        <taxon>Eukaryota</taxon>
        <taxon>Fungi</taxon>
        <taxon>Fungi incertae sedis</taxon>
        <taxon>Mucoromycota</taxon>
        <taxon>Mucoromycotina</taxon>
        <taxon>Mucoromycetes</taxon>
        <taxon>Mucorales</taxon>
        <taxon>Phycomycetaceae</taxon>
        <taxon>Phycomyces</taxon>
    </lineage>
</organism>
<gene>
    <name evidence="3" type="ORF">PHYBLDRAFT_161425</name>
</gene>
<evidence type="ECO:0000313" key="3">
    <source>
        <dbReference type="EMBL" id="OAD80783.1"/>
    </source>
</evidence>
<feature type="chain" id="PRO_5007840504" evidence="2">
    <location>
        <begin position="24"/>
        <end position="455"/>
    </location>
</feature>
<keyword evidence="1" id="KW-1133">Transmembrane helix</keyword>
<keyword evidence="2" id="KW-0732">Signal</keyword>
<dbReference type="Proteomes" id="UP000077315">
    <property type="component" value="Unassembled WGS sequence"/>
</dbReference>
<dbReference type="InParanoid" id="A0A162V875"/>
<proteinExistence type="predicted"/>
<feature type="transmembrane region" description="Helical" evidence="1">
    <location>
        <begin position="421"/>
        <end position="441"/>
    </location>
</feature>
<reference evidence="4" key="1">
    <citation type="submission" date="2015-06" db="EMBL/GenBank/DDBJ databases">
        <title>Expansion of signal transduction pathways in fungi by whole-genome duplication.</title>
        <authorList>
            <consortium name="DOE Joint Genome Institute"/>
            <person name="Corrochano L.M."/>
            <person name="Kuo A."/>
            <person name="Marcet-Houben M."/>
            <person name="Polaino S."/>
            <person name="Salamov A."/>
            <person name="Villalobos J.M."/>
            <person name="Alvarez M.I."/>
            <person name="Avalos J."/>
            <person name="Benito E.P."/>
            <person name="Benoit I."/>
            <person name="Burger G."/>
            <person name="Camino L.P."/>
            <person name="Canovas D."/>
            <person name="Cerda-Olmedo E."/>
            <person name="Cheng J.-F."/>
            <person name="Dominguez A."/>
            <person name="Elias M."/>
            <person name="Eslava A.P."/>
            <person name="Glaser F."/>
            <person name="Grimwood J."/>
            <person name="Gutierrez G."/>
            <person name="Heitman J."/>
            <person name="Henrissat B."/>
            <person name="Iturriaga E.A."/>
            <person name="Lang B.F."/>
            <person name="Lavin J.L."/>
            <person name="Lee S."/>
            <person name="Li W."/>
            <person name="Lindquist E."/>
            <person name="Lopez-Garcia S."/>
            <person name="Luque E.M."/>
            <person name="Marcos A.T."/>
            <person name="Martin J."/>
            <person name="McCluskey K."/>
            <person name="Medina H.R."/>
            <person name="Miralles-Duran A."/>
            <person name="Miyazaki A."/>
            <person name="Munoz-Torres E."/>
            <person name="Oguiza J.A."/>
            <person name="Ohm R."/>
            <person name="Olmedo M."/>
            <person name="Orejas M."/>
            <person name="Ortiz-Castellanos L."/>
            <person name="Pisabarro A.G."/>
            <person name="Rodriguez-Romero J."/>
            <person name="Ruiz-Herrera J."/>
            <person name="Ruiz-Vazquez R."/>
            <person name="Sanz C."/>
            <person name="Schackwitz W."/>
            <person name="Schmutz J."/>
            <person name="Shahriari M."/>
            <person name="Shelest E."/>
            <person name="Silva-Franco F."/>
            <person name="Soanes D."/>
            <person name="Syed K."/>
            <person name="Tagua V.G."/>
            <person name="Talbot N.J."/>
            <person name="Thon M."/>
            <person name="De vries R.P."/>
            <person name="Wiebenga A."/>
            <person name="Yadav J.S."/>
            <person name="Braun E.L."/>
            <person name="Baker S."/>
            <person name="Garre V."/>
            <person name="Horwitz B."/>
            <person name="Torres-Martinez S."/>
            <person name="Idnurm A."/>
            <person name="Herrera-Estrella A."/>
            <person name="Gabaldon T."/>
            <person name="Grigoriev I.V."/>
        </authorList>
    </citation>
    <scope>NUCLEOTIDE SEQUENCE [LARGE SCALE GENOMIC DNA]</scope>
    <source>
        <strain evidence="4">NRRL 1555(-)</strain>
    </source>
</reference>
<keyword evidence="4" id="KW-1185">Reference proteome</keyword>
<dbReference type="RefSeq" id="XP_018298823.1">
    <property type="nucleotide sequence ID" value="XM_018434399.1"/>
</dbReference>
<keyword evidence="1" id="KW-0472">Membrane</keyword>
<evidence type="ECO:0000313" key="4">
    <source>
        <dbReference type="Proteomes" id="UP000077315"/>
    </source>
</evidence>
<evidence type="ECO:0000256" key="1">
    <source>
        <dbReference type="SAM" id="Phobius"/>
    </source>
</evidence>
<sequence length="455" mass="51136">MPRLRRSFGTCALLYISVLECYGLPENTTEDTRATYSNVVAFSVIKAIVFAYLAHSMVIRPSMNTISSGTFGERFLFLAFPTFAGSLVSHHISAAWYGDRSLGIENFKKPLEVYSKTISEEADDNIIHTIAGEPSGSYFGSFSAQNDIELESNPMKANLNMVQQKTQRKSDWLVDYGNKTQEFNIEDHDNATYLAALLQSLGPDKAKKLKHCLLNSSLFVGFDLLDETLLEDLNYIKTDQIRVIGLGVACKYQASVAPSVVRYLPTTMLDQLYDSSSVDRVPYKEVFITLVQLGYTVIECLNPNNENKWIKSVLLVYMIMSMGQTLSILALHTQEFAFSVRYRPGHPKQNISSDNTCTPASDTHLDKDFGCTSRPLEGQNETANEYCDAVIHKGSFLYQVLQGLNIYTNTEEPLDPYEESVWNFFVVVLLFAMPFLLGIWADYASHSTTEWLVLA</sequence>
<feature type="transmembrane region" description="Helical" evidence="1">
    <location>
        <begin position="33"/>
        <end position="54"/>
    </location>
</feature>
<protein>
    <submittedName>
        <fullName evidence="3">Uncharacterized protein</fullName>
    </submittedName>
</protein>
<keyword evidence="1" id="KW-0812">Transmembrane</keyword>
<dbReference type="EMBL" id="KV440971">
    <property type="protein sequence ID" value="OAD80783.1"/>
    <property type="molecule type" value="Genomic_DNA"/>
</dbReference>